<sequence>MQETSIYSFRLRTDQGLKTGRVEALDHRHAQTQAILAAQCIVYGGNIKLLKNQDKARKENYVPVKTVRSI</sequence>
<evidence type="ECO:0000313" key="1">
    <source>
        <dbReference type="EMBL" id="OEY96949.1"/>
    </source>
</evidence>
<dbReference type="EMBL" id="MKKK01000017">
    <property type="protein sequence ID" value="OEY96949.1"/>
    <property type="molecule type" value="Genomic_DNA"/>
</dbReference>
<evidence type="ECO:0000313" key="2">
    <source>
        <dbReference type="Proteomes" id="UP000185895"/>
    </source>
</evidence>
<name>A0A1E7RBX6_9GAMM</name>
<keyword evidence="2" id="KW-1185">Reference proteome</keyword>
<gene>
    <name evidence="1" type="ORF">BJI46_11755</name>
</gene>
<dbReference type="Proteomes" id="UP000185895">
    <property type="component" value="Unassembled WGS sequence"/>
</dbReference>
<proteinExistence type="predicted"/>
<dbReference type="AlphaFoldDB" id="A0A1E7RBX6"/>
<dbReference type="RefSeq" id="WP_070069649.1">
    <property type="nucleotide sequence ID" value="NZ_MKKK01000017.1"/>
</dbReference>
<reference evidence="1 2" key="1">
    <citation type="submission" date="2016-09" db="EMBL/GenBank/DDBJ databases">
        <authorList>
            <person name="Capua I."/>
            <person name="De Benedictis P."/>
            <person name="Joannis T."/>
            <person name="Lombin L.H."/>
            <person name="Cattoli G."/>
        </authorList>
    </citation>
    <scope>NUCLEOTIDE SEQUENCE [LARGE SCALE GENOMIC DNA]</scope>
    <source>
        <strain evidence="1 2">ANC 4671</strain>
    </source>
</reference>
<comment type="caution">
    <text evidence="1">The sequence shown here is derived from an EMBL/GenBank/DDBJ whole genome shotgun (WGS) entry which is preliminary data.</text>
</comment>
<organism evidence="1 2">
    <name type="scientific">Acinetobacter qingfengensis</name>
    <dbReference type="NCBI Taxonomy" id="1262585"/>
    <lineage>
        <taxon>Bacteria</taxon>
        <taxon>Pseudomonadati</taxon>
        <taxon>Pseudomonadota</taxon>
        <taxon>Gammaproteobacteria</taxon>
        <taxon>Moraxellales</taxon>
        <taxon>Moraxellaceae</taxon>
        <taxon>Acinetobacter</taxon>
    </lineage>
</organism>
<dbReference type="OrthoDB" id="6705439at2"/>
<accession>A0A1E7RBX6</accession>
<protein>
    <submittedName>
        <fullName evidence="1">Uncharacterized protein</fullName>
    </submittedName>
</protein>
<dbReference type="STRING" id="1262585.BJI46_11755"/>